<evidence type="ECO:0000313" key="2">
    <source>
        <dbReference type="Proteomes" id="UP001470230"/>
    </source>
</evidence>
<evidence type="ECO:0000313" key="1">
    <source>
        <dbReference type="EMBL" id="KAK8842159.1"/>
    </source>
</evidence>
<comment type="caution">
    <text evidence="1">The sequence shown here is derived from an EMBL/GenBank/DDBJ whole genome shotgun (WGS) entry which is preliminary data.</text>
</comment>
<proteinExistence type="predicted"/>
<sequence>MCPVRKGLQNLKQYSHKENEQTIKKKAKITCVFEFVIALIYCGFPEILGQEFSILIGGHPPSYYRIQKALSDQF</sequence>
<dbReference type="Proteomes" id="UP001470230">
    <property type="component" value="Unassembled WGS sequence"/>
</dbReference>
<keyword evidence="2" id="KW-1185">Reference proteome</keyword>
<name>A0ABR2H7E9_9EUKA</name>
<organism evidence="1 2">
    <name type="scientific">Tritrichomonas musculus</name>
    <dbReference type="NCBI Taxonomy" id="1915356"/>
    <lineage>
        <taxon>Eukaryota</taxon>
        <taxon>Metamonada</taxon>
        <taxon>Parabasalia</taxon>
        <taxon>Tritrichomonadida</taxon>
        <taxon>Tritrichomonadidae</taxon>
        <taxon>Tritrichomonas</taxon>
    </lineage>
</organism>
<accession>A0ABR2H7E9</accession>
<protein>
    <submittedName>
        <fullName evidence="1">Uncharacterized protein</fullName>
    </submittedName>
</protein>
<dbReference type="EMBL" id="JAPFFF010000039">
    <property type="protein sequence ID" value="KAK8842159.1"/>
    <property type="molecule type" value="Genomic_DNA"/>
</dbReference>
<reference evidence="1 2" key="1">
    <citation type="submission" date="2024-04" db="EMBL/GenBank/DDBJ databases">
        <title>Tritrichomonas musculus Genome.</title>
        <authorList>
            <person name="Alves-Ferreira E."/>
            <person name="Grigg M."/>
            <person name="Lorenzi H."/>
            <person name="Galac M."/>
        </authorList>
    </citation>
    <scope>NUCLEOTIDE SEQUENCE [LARGE SCALE GENOMIC DNA]</scope>
    <source>
        <strain evidence="1 2">EAF2021</strain>
    </source>
</reference>
<gene>
    <name evidence="1" type="ORF">M9Y10_026387</name>
</gene>